<evidence type="ECO:0000256" key="6">
    <source>
        <dbReference type="ARBA" id="ARBA00047942"/>
    </source>
</evidence>
<dbReference type="GO" id="GO:0009007">
    <property type="term" value="F:site-specific DNA-methyltransferase (adenine-specific) activity"/>
    <property type="evidence" value="ECO:0007669"/>
    <property type="project" value="UniProtKB-EC"/>
</dbReference>
<comment type="catalytic activity">
    <reaction evidence="6">
        <text>a 2'-deoxyadenosine in DNA + S-adenosyl-L-methionine = an N(6)-methyl-2'-deoxyadenosine in DNA + S-adenosyl-L-homocysteine + H(+)</text>
        <dbReference type="Rhea" id="RHEA:15197"/>
        <dbReference type="Rhea" id="RHEA-COMP:12418"/>
        <dbReference type="Rhea" id="RHEA-COMP:12419"/>
        <dbReference type="ChEBI" id="CHEBI:15378"/>
        <dbReference type="ChEBI" id="CHEBI:57856"/>
        <dbReference type="ChEBI" id="CHEBI:59789"/>
        <dbReference type="ChEBI" id="CHEBI:90615"/>
        <dbReference type="ChEBI" id="CHEBI:90616"/>
        <dbReference type="EC" id="2.1.1.72"/>
    </reaction>
</comment>
<evidence type="ECO:0000256" key="3">
    <source>
        <dbReference type="ARBA" id="ARBA00022603"/>
    </source>
</evidence>
<dbReference type="SUPFAM" id="SSF53335">
    <property type="entry name" value="S-adenosyl-L-methionine-dependent methyltransferases"/>
    <property type="match status" value="1"/>
</dbReference>
<dbReference type="InterPro" id="IPR029063">
    <property type="entry name" value="SAM-dependent_MTases_sf"/>
</dbReference>
<dbReference type="AlphaFoldDB" id="A0A6H2H6T1"/>
<dbReference type="KEGG" id="pvac:HC248_00846"/>
<evidence type="ECO:0000256" key="4">
    <source>
        <dbReference type="ARBA" id="ARBA00022679"/>
    </source>
</evidence>
<accession>A0A6H2H6T1</accession>
<evidence type="ECO:0000259" key="7">
    <source>
        <dbReference type="Pfam" id="PF01555"/>
    </source>
</evidence>
<dbReference type="GO" id="GO:0008170">
    <property type="term" value="F:N-methyltransferase activity"/>
    <property type="evidence" value="ECO:0007669"/>
    <property type="project" value="InterPro"/>
</dbReference>
<keyword evidence="4 8" id="KW-0808">Transferase</keyword>
<evidence type="ECO:0000256" key="5">
    <source>
        <dbReference type="ARBA" id="ARBA00022691"/>
    </source>
</evidence>
<evidence type="ECO:0000256" key="1">
    <source>
        <dbReference type="ARBA" id="ARBA00006594"/>
    </source>
</evidence>
<name>A0A6H2H6T1_9BURK</name>
<dbReference type="PRINTS" id="PR00506">
    <property type="entry name" value="D21N6MTFRASE"/>
</dbReference>
<keyword evidence="3 8" id="KW-0489">Methyltransferase</keyword>
<evidence type="ECO:0000256" key="2">
    <source>
        <dbReference type="ARBA" id="ARBA00011900"/>
    </source>
</evidence>
<dbReference type="Gene3D" id="3.40.50.150">
    <property type="entry name" value="Vaccinia Virus protein VP39"/>
    <property type="match status" value="1"/>
</dbReference>
<feature type="domain" description="DNA methylase N-4/N-6" evidence="7">
    <location>
        <begin position="62"/>
        <end position="386"/>
    </location>
</feature>
<evidence type="ECO:0000313" key="9">
    <source>
        <dbReference type="Proteomes" id="UP000502041"/>
    </source>
</evidence>
<dbReference type="GO" id="GO:0003677">
    <property type="term" value="F:DNA binding"/>
    <property type="evidence" value="ECO:0007669"/>
    <property type="project" value="InterPro"/>
</dbReference>
<dbReference type="RefSeq" id="WP_168921412.1">
    <property type="nucleotide sequence ID" value="NZ_CP051461.1"/>
</dbReference>
<keyword evidence="9" id="KW-1185">Reference proteome</keyword>
<proteinExistence type="inferred from homology"/>
<sequence>MPFLDWTSKNQAKETVWKVSYHLLKQESVHGDVSGVNADNLLIQGDNLLVLKALIPFYAGQVKCIFIDPPYNTQSEFEHYDDKLGHNQWLSMMYPRLVLLRELLSKDGFIIFHIDDAESHYAKVLMDEVFGRSNYQTSIYVQVRYTAKTLKSDMAYHKQIEQALVYRRSCGARPHKPAIQTEGFEKFNFDITELATGRKTVLGGKTVFIFQPGEYVIEKVPGHVDGLKRIWATGSILDGNSSGRFFRDYLAGRFGVDGAGALYKVAGIGDDGLGHRYLTGPKKVSATKGKYFQGVPVEKRCLNVQDAELPIENFYDFSSQFGNCRSEGGVDFRSGKKPEAYIKKMLDLFSQPGELVMDSFLGSGSTAAVAHKTGRAYIGIEQGEQARTHCMPRLNTVIGGDRSGVAIDAGWVGGGGFRFCTLGEPVFDCNGRISADVKFATLAAYLWHFETGEPGQQAFDKPLLGFHDGTAYYLLYNGILGDRRHAEGNVLTHAEMQAIKEIFLHVGPKVVYAEMSRLDALRLGAEGLTFKQIPYEVKMR</sequence>
<dbReference type="GO" id="GO:0032259">
    <property type="term" value="P:methylation"/>
    <property type="evidence" value="ECO:0007669"/>
    <property type="project" value="UniProtKB-KW"/>
</dbReference>
<gene>
    <name evidence="8" type="primary">yhdJ</name>
    <name evidence="8" type="ORF">HC248_00846</name>
</gene>
<dbReference type="EC" id="2.1.1.72" evidence="2"/>
<reference evidence="8 9" key="1">
    <citation type="submission" date="2020-04" db="EMBL/GenBank/DDBJ databases">
        <title>Complete genome of a Psychrophilic, Marine, Gas Vacuolate Bacterium Polaromonas vacuolata KCTC 22033T.</title>
        <authorList>
            <person name="Hwang K."/>
            <person name="Kim K.M."/>
        </authorList>
    </citation>
    <scope>NUCLEOTIDE SEQUENCE [LARGE SCALE GENOMIC DNA]</scope>
    <source>
        <strain evidence="8 9">KCTC 22033</strain>
    </source>
</reference>
<dbReference type="InterPro" id="IPR002941">
    <property type="entry name" value="DNA_methylase_N4/N6"/>
</dbReference>
<dbReference type="Proteomes" id="UP000502041">
    <property type="component" value="Chromosome"/>
</dbReference>
<dbReference type="PROSITE" id="PS00092">
    <property type="entry name" value="N6_MTASE"/>
    <property type="match status" value="1"/>
</dbReference>
<dbReference type="REBASE" id="395916">
    <property type="entry name" value="M.Pva22033ORF846P"/>
</dbReference>
<protein>
    <recommendedName>
        <fullName evidence="2">site-specific DNA-methyltransferase (adenine-specific)</fullName>
        <ecNumber evidence="2">2.1.1.72</ecNumber>
    </recommendedName>
</protein>
<organism evidence="8 9">
    <name type="scientific">Polaromonas vacuolata</name>
    <dbReference type="NCBI Taxonomy" id="37448"/>
    <lineage>
        <taxon>Bacteria</taxon>
        <taxon>Pseudomonadati</taxon>
        <taxon>Pseudomonadota</taxon>
        <taxon>Betaproteobacteria</taxon>
        <taxon>Burkholderiales</taxon>
        <taxon>Comamonadaceae</taxon>
        <taxon>Polaromonas</taxon>
    </lineage>
</organism>
<comment type="similarity">
    <text evidence="1">Belongs to the N(4)/N(6)-methyltransferase family.</text>
</comment>
<dbReference type="EMBL" id="CP051461">
    <property type="protein sequence ID" value="QJC55565.1"/>
    <property type="molecule type" value="Genomic_DNA"/>
</dbReference>
<dbReference type="InterPro" id="IPR002295">
    <property type="entry name" value="N4/N6-MTase_EcoPI_Mod-like"/>
</dbReference>
<dbReference type="InterPro" id="IPR002052">
    <property type="entry name" value="DNA_methylase_N6_adenine_CS"/>
</dbReference>
<evidence type="ECO:0000313" key="8">
    <source>
        <dbReference type="EMBL" id="QJC55565.1"/>
    </source>
</evidence>
<dbReference type="Pfam" id="PF01555">
    <property type="entry name" value="N6_N4_Mtase"/>
    <property type="match status" value="1"/>
</dbReference>
<keyword evidence="5" id="KW-0949">S-adenosyl-L-methionine</keyword>